<dbReference type="EMBL" id="JAGTPG010000001">
    <property type="protein sequence ID" value="MBR8639564.1"/>
    <property type="molecule type" value="Genomic_DNA"/>
</dbReference>
<accession>A0A941FA57</accession>
<name>A0A941FA57_9ACTN</name>
<keyword evidence="2" id="KW-1185">Reference proteome</keyword>
<protein>
    <submittedName>
        <fullName evidence="1">Uncharacterized protein</fullName>
    </submittedName>
</protein>
<organism evidence="1 2">
    <name type="scientific">Streptomyces tuirus</name>
    <dbReference type="NCBI Taxonomy" id="68278"/>
    <lineage>
        <taxon>Bacteria</taxon>
        <taxon>Bacillati</taxon>
        <taxon>Actinomycetota</taxon>
        <taxon>Actinomycetes</taxon>
        <taxon>Kitasatosporales</taxon>
        <taxon>Streptomycetaceae</taxon>
        <taxon>Streptomyces</taxon>
    </lineage>
</organism>
<proteinExistence type="predicted"/>
<reference evidence="1 2" key="1">
    <citation type="submission" date="2021-04" db="EMBL/GenBank/DDBJ databases">
        <title>Characterization of the biosynthetic gene cluster of new lipopeptides with antitumor activity in the genome of the marine Streptomyces PHM034.</title>
        <authorList>
            <person name="Ceniceros A."/>
            <person name="Canedo L."/>
            <person name="Mendez C."/>
            <person name="Olano C."/>
            <person name="Schleissner C."/>
            <person name="Cuevas C."/>
            <person name="De La Calle F."/>
            <person name="Salas J.A."/>
        </authorList>
    </citation>
    <scope>NUCLEOTIDE SEQUENCE [LARGE SCALE GENOMIC DNA]</scope>
    <source>
        <strain evidence="1 2">PHM034</strain>
    </source>
</reference>
<evidence type="ECO:0000313" key="2">
    <source>
        <dbReference type="Proteomes" id="UP000682308"/>
    </source>
</evidence>
<comment type="caution">
    <text evidence="1">The sequence shown here is derived from an EMBL/GenBank/DDBJ whole genome shotgun (WGS) entry which is preliminary data.</text>
</comment>
<sequence>MRAASLGFGVSLACATGVVAMAFPGRPEPWPVLLMRRSAAMTAWAAASVYASGFFAVLPDTVHCVRDDGSVYSGEPAYGWMNRASASLALAAAVLAIGAGCAMKLRARESTVAS</sequence>
<dbReference type="AlphaFoldDB" id="A0A941FA57"/>
<gene>
    <name evidence="1" type="ORF">KEF29_10245</name>
</gene>
<evidence type="ECO:0000313" key="1">
    <source>
        <dbReference type="EMBL" id="MBR8639564.1"/>
    </source>
</evidence>
<dbReference type="Proteomes" id="UP000682308">
    <property type="component" value="Unassembled WGS sequence"/>
</dbReference>